<comment type="caution">
    <text evidence="1">The sequence shown here is derived from an EMBL/GenBank/DDBJ whole genome shotgun (WGS) entry which is preliminary data.</text>
</comment>
<proteinExistence type="predicted"/>
<name>A0A255ZAK5_9PROT</name>
<evidence type="ECO:0000313" key="1">
    <source>
        <dbReference type="EMBL" id="OYQ37924.1"/>
    </source>
</evidence>
<keyword evidence="2" id="KW-1185">Reference proteome</keyword>
<dbReference type="Proteomes" id="UP000216998">
    <property type="component" value="Unassembled WGS sequence"/>
</dbReference>
<dbReference type="AlphaFoldDB" id="A0A255ZAK5"/>
<sequence>MASTPAVAVDGPTAAVAVKALNFVQPKPAKPIPVAIVVDAGQSAAGDTIKGALGADVAAKVVEGSGDIAGAAAVIVVGKADMTAKAAPGQLIIGDMACMEAGRCALAVERQASGAAKYHVNSATLTKTGVAFDKNFQMLVTAH</sequence>
<protein>
    <submittedName>
        <fullName evidence="1">Uncharacterized protein</fullName>
    </submittedName>
</protein>
<organism evidence="1 2">
    <name type="scientific">Niveispirillum lacus</name>
    <dbReference type="NCBI Taxonomy" id="1981099"/>
    <lineage>
        <taxon>Bacteria</taxon>
        <taxon>Pseudomonadati</taxon>
        <taxon>Pseudomonadota</taxon>
        <taxon>Alphaproteobacteria</taxon>
        <taxon>Rhodospirillales</taxon>
        <taxon>Azospirillaceae</taxon>
        <taxon>Niveispirillum</taxon>
    </lineage>
</organism>
<evidence type="ECO:0000313" key="2">
    <source>
        <dbReference type="Proteomes" id="UP000216998"/>
    </source>
</evidence>
<gene>
    <name evidence="1" type="ORF">CHU95_00185</name>
</gene>
<dbReference type="EMBL" id="NOXU01000006">
    <property type="protein sequence ID" value="OYQ37924.1"/>
    <property type="molecule type" value="Genomic_DNA"/>
</dbReference>
<reference evidence="1 2" key="1">
    <citation type="submission" date="2017-07" db="EMBL/GenBank/DDBJ databases">
        <title>Niveispirillum cyanobacteriorum sp. nov., isolated from cyanobacterial aggregates in a eutrophic lake.</title>
        <authorList>
            <person name="Cai H."/>
        </authorList>
    </citation>
    <scope>NUCLEOTIDE SEQUENCE [LARGE SCALE GENOMIC DNA]</scope>
    <source>
        <strain evidence="2">TH1-14</strain>
    </source>
</reference>
<accession>A0A255ZAK5</accession>